<feature type="domain" description="FeoB-type G" evidence="14">
    <location>
        <begin position="7"/>
        <end position="169"/>
    </location>
</feature>
<keyword evidence="3 13" id="KW-0813">Transport</keyword>
<keyword evidence="13" id="KW-0408">Iron</keyword>
<evidence type="ECO:0000256" key="5">
    <source>
        <dbReference type="ARBA" id="ARBA00022692"/>
    </source>
</evidence>
<keyword evidence="12" id="KW-0460">Magnesium</keyword>
<comment type="subcellular location">
    <subcellularLocation>
        <location evidence="2 13">Cell membrane</location>
        <topology evidence="2 13">Multi-pass membrane protein</topology>
    </subcellularLocation>
</comment>
<keyword evidence="9 13" id="KW-0472">Membrane</keyword>
<dbReference type="Gene3D" id="3.40.50.300">
    <property type="entry name" value="P-loop containing nucleotide triphosphate hydrolases"/>
    <property type="match status" value="1"/>
</dbReference>
<feature type="transmembrane region" description="Helical" evidence="13">
    <location>
        <begin position="294"/>
        <end position="316"/>
    </location>
</feature>
<feature type="transmembrane region" description="Helical" evidence="13">
    <location>
        <begin position="518"/>
        <end position="543"/>
    </location>
</feature>
<keyword evidence="5 13" id="KW-0812">Transmembrane</keyword>
<keyword evidence="4" id="KW-1003">Cell membrane</keyword>
<dbReference type="SUPFAM" id="SSF52540">
    <property type="entry name" value="P-loop containing nucleoside triphosphate hydrolases"/>
    <property type="match status" value="1"/>
</dbReference>
<evidence type="ECO:0000256" key="11">
    <source>
        <dbReference type="PIRSR" id="PIRSR603373-1"/>
    </source>
</evidence>
<reference evidence="15" key="1">
    <citation type="submission" date="2021-06" db="EMBL/GenBank/DDBJ databases">
        <title>Description of novel taxa of the family Lachnospiraceae.</title>
        <authorList>
            <person name="Chaplin A.V."/>
            <person name="Sokolova S.R."/>
            <person name="Pikina A.P."/>
            <person name="Korzhanova M."/>
            <person name="Belova V."/>
            <person name="Korostin D."/>
            <person name="Efimov B.A."/>
        </authorList>
    </citation>
    <scope>NUCLEOTIDE SEQUENCE</scope>
    <source>
        <strain evidence="15">ASD5720</strain>
    </source>
</reference>
<dbReference type="InterPro" id="IPR003373">
    <property type="entry name" value="Fe2_transport_prot-B"/>
</dbReference>
<dbReference type="GO" id="GO:0005886">
    <property type="term" value="C:plasma membrane"/>
    <property type="evidence" value="ECO:0007669"/>
    <property type="project" value="UniProtKB-SubCell"/>
</dbReference>
<evidence type="ECO:0000256" key="2">
    <source>
        <dbReference type="ARBA" id="ARBA00004651"/>
    </source>
</evidence>
<feature type="transmembrane region" description="Helical" evidence="13">
    <location>
        <begin position="410"/>
        <end position="431"/>
    </location>
</feature>
<accession>A0A949JVR4</accession>
<evidence type="ECO:0000256" key="13">
    <source>
        <dbReference type="RuleBase" id="RU362098"/>
    </source>
</evidence>
<sequence>MENKKEEWNIALAGNPNVGKSTVFNALTGMNQHTGNWPGKTVAVAYGHCTYEGKTYRIVDLPGTYSLSPHSAEEELAGEYICSGEAEAVIVVCDATCLERNLILVLQTLSFTEKVIVCVNLLDEARKKKIRLNLRLLEQRLGIPVVGTSARSKEGLTELLKSVQTLPEYLMEHDPLRPEINREDLLNNDAEEEMTRLVQTAEQLCRDVVLIENVKYRERERKLDKILTSRLTGIPIMLLLLCAVFWITIVGANVPSGLLADLLFRIQDQLLAFCVWIQVPAWLYEPLIFGVYRVLAWVVSVMLPPMAIFFPLFTLLEDFGYLPRVAFNLDHCFHRACACGKQALTMCMGFGCNAAGITGCRIIDSPRERLIAILTNNFVPCNGRFPTLIAIISMFLIGTWSGAATSAASAILLTLVILFGILMTFLVSSLLSRTILKGVPSSFALELPPYRKPQIGKVIVRSIFDRTLFVLGRAVLVAAPAGLVIWIMANVQVDGRSLLACTSGFLNPFARLLGLDGVILLAFILGFPANEIVVPIIIMSYMATGSLLELNDLGELRRLLVQNGWTWVTAVCTMLFCLMHWPCSTACLTIHKETGSLKWTAAAFLIPTAFGMLFCFLFAAVARITGAA</sequence>
<feature type="binding site" evidence="12">
    <location>
        <position position="25"/>
    </location>
    <ligand>
        <name>Mg(2+)</name>
        <dbReference type="ChEBI" id="CHEBI:18420"/>
        <label>2</label>
    </ligand>
</feature>
<name>A0A949JVR4_9FIRM</name>
<feature type="transmembrane region" description="Helical" evidence="13">
    <location>
        <begin position="601"/>
        <end position="622"/>
    </location>
</feature>
<dbReference type="InterPro" id="IPR050860">
    <property type="entry name" value="FeoB_GTPase"/>
</dbReference>
<feature type="transmembrane region" description="Helical" evidence="13">
    <location>
        <begin position="385"/>
        <end position="404"/>
    </location>
</feature>
<dbReference type="AlphaFoldDB" id="A0A949JVR4"/>
<dbReference type="Pfam" id="PF02421">
    <property type="entry name" value="FeoB_N"/>
    <property type="match status" value="1"/>
</dbReference>
<dbReference type="EMBL" id="JAHQCW010000006">
    <property type="protein sequence ID" value="MBU9736043.1"/>
    <property type="molecule type" value="Genomic_DNA"/>
</dbReference>
<keyword evidence="13" id="KW-0410">Iron transport</keyword>
<feature type="binding site" evidence="12">
    <location>
        <position position="26"/>
    </location>
    <ligand>
        <name>Mg(2+)</name>
        <dbReference type="ChEBI" id="CHEBI:18420"/>
        <label>2</label>
    </ligand>
</feature>
<feature type="transmembrane region" description="Helical" evidence="13">
    <location>
        <begin position="467"/>
        <end position="489"/>
    </location>
</feature>
<evidence type="ECO:0000256" key="4">
    <source>
        <dbReference type="ARBA" id="ARBA00022475"/>
    </source>
</evidence>
<keyword evidence="12" id="KW-0479">Metal-binding</keyword>
<dbReference type="PROSITE" id="PS51711">
    <property type="entry name" value="G_FEOB"/>
    <property type="match status" value="1"/>
</dbReference>
<feature type="binding site" evidence="12">
    <location>
        <position position="29"/>
    </location>
    <ligand>
        <name>Mg(2+)</name>
        <dbReference type="ChEBI" id="CHEBI:18420"/>
        <label>2</label>
    </ligand>
</feature>
<protein>
    <recommendedName>
        <fullName evidence="10 13">Ferrous iron transport protein B</fullName>
    </recommendedName>
</protein>
<dbReference type="CDD" id="cd01879">
    <property type="entry name" value="FeoB"/>
    <property type="match status" value="1"/>
</dbReference>
<comment type="function">
    <text evidence="1 13">Probable transporter of a GTP-driven Fe(2+) uptake system.</text>
</comment>
<dbReference type="PANTHER" id="PTHR43185:SF2">
    <property type="entry name" value="FERROUS IRON TRANSPORT PROTEIN B"/>
    <property type="match status" value="1"/>
</dbReference>
<dbReference type="RefSeq" id="WP_238721006.1">
    <property type="nucleotide sequence ID" value="NZ_JAHQCW010000006.1"/>
</dbReference>
<evidence type="ECO:0000259" key="14">
    <source>
        <dbReference type="PROSITE" id="PS51711"/>
    </source>
</evidence>
<keyword evidence="16" id="KW-1185">Reference proteome</keyword>
<evidence type="ECO:0000256" key="8">
    <source>
        <dbReference type="ARBA" id="ARBA00023134"/>
    </source>
</evidence>
<evidence type="ECO:0000256" key="3">
    <source>
        <dbReference type="ARBA" id="ARBA00022448"/>
    </source>
</evidence>
<feature type="transmembrane region" description="Helical" evidence="13">
    <location>
        <begin position="227"/>
        <end position="249"/>
    </location>
</feature>
<dbReference type="GO" id="GO:0046872">
    <property type="term" value="F:metal ion binding"/>
    <property type="evidence" value="ECO:0007669"/>
    <property type="project" value="UniProtKB-KW"/>
</dbReference>
<evidence type="ECO:0000256" key="6">
    <source>
        <dbReference type="ARBA" id="ARBA00022741"/>
    </source>
</evidence>
<evidence type="ECO:0000313" key="16">
    <source>
        <dbReference type="Proteomes" id="UP000712157"/>
    </source>
</evidence>
<keyword evidence="8 11" id="KW-0342">GTP-binding</keyword>
<feature type="binding site" evidence="11">
    <location>
        <begin position="14"/>
        <end position="21"/>
    </location>
    <ligand>
        <name>GTP</name>
        <dbReference type="ChEBI" id="CHEBI:37565"/>
        <label>1</label>
    </ligand>
</feature>
<dbReference type="InterPro" id="IPR030389">
    <property type="entry name" value="G_FEOB_dom"/>
</dbReference>
<evidence type="ECO:0000256" key="7">
    <source>
        <dbReference type="ARBA" id="ARBA00022989"/>
    </source>
</evidence>
<evidence type="ECO:0000256" key="9">
    <source>
        <dbReference type="ARBA" id="ARBA00023136"/>
    </source>
</evidence>
<keyword evidence="6 11" id="KW-0547">Nucleotide-binding</keyword>
<feature type="transmembrane region" description="Helical" evidence="13">
    <location>
        <begin position="564"/>
        <end position="581"/>
    </location>
</feature>
<organism evidence="15 16">
    <name type="scientific">Diplocloster agilis</name>
    <dbReference type="NCBI Taxonomy" id="2850323"/>
    <lineage>
        <taxon>Bacteria</taxon>
        <taxon>Bacillati</taxon>
        <taxon>Bacillota</taxon>
        <taxon>Clostridia</taxon>
        <taxon>Lachnospirales</taxon>
        <taxon>Lachnospiraceae</taxon>
        <taxon>Diplocloster</taxon>
    </lineage>
</organism>
<feature type="binding site" evidence="11">
    <location>
        <begin position="120"/>
        <end position="123"/>
    </location>
    <ligand>
        <name>GTP</name>
        <dbReference type="ChEBI" id="CHEBI:37565"/>
        <label>1</label>
    </ligand>
</feature>
<dbReference type="InterPro" id="IPR011642">
    <property type="entry name" value="Gate_dom"/>
</dbReference>
<feature type="binding site" evidence="11">
    <location>
        <begin position="60"/>
        <end position="63"/>
    </location>
    <ligand>
        <name>GTP</name>
        <dbReference type="ChEBI" id="CHEBI:37565"/>
        <label>1</label>
    </ligand>
</feature>
<keyword evidence="13" id="KW-0406">Ion transport</keyword>
<evidence type="ECO:0000256" key="1">
    <source>
        <dbReference type="ARBA" id="ARBA00003926"/>
    </source>
</evidence>
<gene>
    <name evidence="15" type="primary">feoB</name>
    <name evidence="15" type="ORF">KTH89_05795</name>
</gene>
<dbReference type="Proteomes" id="UP000712157">
    <property type="component" value="Unassembled WGS sequence"/>
</dbReference>
<comment type="caution">
    <text evidence="15">The sequence shown here is derived from an EMBL/GenBank/DDBJ whole genome shotgun (WGS) entry which is preliminary data.</text>
</comment>
<keyword evidence="7 13" id="KW-1133">Transmembrane helix</keyword>
<proteinExistence type="inferred from homology"/>
<comment type="similarity">
    <text evidence="13">Belongs to the TRAFAC class TrmE-Era-EngA-EngB-Septin-like GTPase superfamily. FeoB GTPase (TC 9.A.8) family.</text>
</comment>
<evidence type="ECO:0000256" key="12">
    <source>
        <dbReference type="PIRSR" id="PIRSR603373-2"/>
    </source>
</evidence>
<feature type="binding site" evidence="12">
    <location>
        <position position="28"/>
    </location>
    <ligand>
        <name>Mg(2+)</name>
        <dbReference type="ChEBI" id="CHEBI:18420"/>
        <label>2</label>
    </ligand>
</feature>
<dbReference type="NCBIfam" id="TIGR00437">
    <property type="entry name" value="feoB"/>
    <property type="match status" value="1"/>
</dbReference>
<dbReference type="Pfam" id="PF07670">
    <property type="entry name" value="Gate"/>
    <property type="match status" value="2"/>
</dbReference>
<dbReference type="InterPro" id="IPR027417">
    <property type="entry name" value="P-loop_NTPase"/>
</dbReference>
<dbReference type="PANTHER" id="PTHR43185">
    <property type="entry name" value="FERROUS IRON TRANSPORT PROTEIN B"/>
    <property type="match status" value="1"/>
</dbReference>
<dbReference type="GO" id="GO:0015093">
    <property type="term" value="F:ferrous iron transmembrane transporter activity"/>
    <property type="evidence" value="ECO:0007669"/>
    <property type="project" value="UniProtKB-UniRule"/>
</dbReference>
<evidence type="ECO:0000313" key="15">
    <source>
        <dbReference type="EMBL" id="MBU9736043.1"/>
    </source>
</evidence>
<dbReference type="Pfam" id="PF07664">
    <property type="entry name" value="FeoB_C"/>
    <property type="match status" value="1"/>
</dbReference>
<dbReference type="GO" id="GO:0005525">
    <property type="term" value="F:GTP binding"/>
    <property type="evidence" value="ECO:0007669"/>
    <property type="project" value="UniProtKB-KW"/>
</dbReference>
<dbReference type="InterPro" id="IPR011640">
    <property type="entry name" value="Fe2_transport_prot_B_C"/>
</dbReference>
<evidence type="ECO:0000256" key="10">
    <source>
        <dbReference type="NCBIfam" id="TIGR00437"/>
    </source>
</evidence>